<dbReference type="AlphaFoldDB" id="A0A4Z1SL89"/>
<dbReference type="InterPro" id="IPR006671">
    <property type="entry name" value="Cyclin_N"/>
</dbReference>
<feature type="region of interest" description="Disordered" evidence="2">
    <location>
        <begin position="1"/>
        <end position="43"/>
    </location>
</feature>
<dbReference type="SMART" id="SM01332">
    <property type="entry name" value="Cyclin_C"/>
    <property type="match status" value="1"/>
</dbReference>
<dbReference type="OrthoDB" id="5590282at2759"/>
<dbReference type="PANTHER" id="PTHR10177">
    <property type="entry name" value="CYCLINS"/>
    <property type="match status" value="1"/>
</dbReference>
<feature type="domain" description="Cyclin C-terminal" evidence="3">
    <location>
        <begin position="219"/>
        <end position="340"/>
    </location>
</feature>
<dbReference type="Pfam" id="PF00134">
    <property type="entry name" value="Cyclin_N"/>
    <property type="match status" value="1"/>
</dbReference>
<keyword evidence="1" id="KW-0195">Cyclin</keyword>
<dbReference type="InterPro" id="IPR039361">
    <property type="entry name" value="Cyclin"/>
</dbReference>
<dbReference type="Pfam" id="PF02984">
    <property type="entry name" value="Cyclin_C"/>
    <property type="match status" value="1"/>
</dbReference>
<dbReference type="Gene3D" id="1.10.472.10">
    <property type="entry name" value="Cyclin-like"/>
    <property type="match status" value="2"/>
</dbReference>
<reference evidence="4 5" key="1">
    <citation type="submission" date="2019-05" db="EMBL/GenBank/DDBJ databases">
        <title>The compact genome of Giardia muris reveals important steps in the evolution of intestinal protozoan parasites.</title>
        <authorList>
            <person name="Xu F."/>
            <person name="Jimenez-Gonzalez A."/>
            <person name="Einarsson E."/>
            <person name="Astvaldsson A."/>
            <person name="Peirasmaki D."/>
            <person name="Eckmann L."/>
            <person name="Andersson J.O."/>
            <person name="Svard S.G."/>
            <person name="Jerlstrom-Hultqvist J."/>
        </authorList>
    </citation>
    <scope>NUCLEOTIDE SEQUENCE [LARGE SCALE GENOMIC DNA]</scope>
    <source>
        <strain evidence="4 5">Roberts-Thomson</strain>
    </source>
</reference>
<comment type="caution">
    <text evidence="4">The sequence shown here is derived from an EMBL/GenBank/DDBJ whole genome shotgun (WGS) entry which is preliminary data.</text>
</comment>
<dbReference type="InterPro" id="IPR004367">
    <property type="entry name" value="Cyclin_C-dom"/>
</dbReference>
<evidence type="ECO:0000313" key="4">
    <source>
        <dbReference type="EMBL" id="TNJ26260.1"/>
    </source>
</evidence>
<dbReference type="EMBL" id="VDLU01000005">
    <property type="protein sequence ID" value="TNJ26260.1"/>
    <property type="molecule type" value="Genomic_DNA"/>
</dbReference>
<name>A0A4Z1SL89_GIAMU</name>
<dbReference type="VEuPathDB" id="GiardiaDB:GMRT_13296"/>
<evidence type="ECO:0000256" key="1">
    <source>
        <dbReference type="ARBA" id="ARBA00023127"/>
    </source>
</evidence>
<evidence type="ECO:0000313" key="5">
    <source>
        <dbReference type="Proteomes" id="UP000315496"/>
    </source>
</evidence>
<keyword evidence="5" id="KW-1185">Reference proteome</keyword>
<protein>
    <submittedName>
        <fullName evidence="4">Cyclin A</fullName>
    </submittedName>
</protein>
<sequence length="342" mass="38643">MADVPCDESFGETNNVEGSGPAGIAGPGDDAKGLPPPSLPTNPLLLRESREPRLERITIQQGDSIPEGVRLFEEFTHPGAPCLDAYCSLFLCEGGYVERVRPDYPITVQQHDPGQISQLFDNLLRCANQLSMCETAIYLAADMVHRVLSRIQVRQYAPYLLASALFVSQKLEPSKRSIAHATRFVRKLFGRDNEKTHREALFHNELALLQCLDYRMEAITPYSFLTVFCSVADFGSRETKLVHYLTQIAIITWDSYRFYPSMITAAAVLLVRETFNYPCLWSAALVYHTGYLREDLLEARQFLLESWWKMYSAGERQPPPAVYAKFVSSEFDSVAEIKPPSQ</sequence>
<dbReference type="SUPFAM" id="SSF47954">
    <property type="entry name" value="Cyclin-like"/>
    <property type="match status" value="2"/>
</dbReference>
<evidence type="ECO:0000256" key="2">
    <source>
        <dbReference type="SAM" id="MobiDB-lite"/>
    </source>
</evidence>
<evidence type="ECO:0000259" key="3">
    <source>
        <dbReference type="SMART" id="SM01332"/>
    </source>
</evidence>
<organism evidence="4 5">
    <name type="scientific">Giardia muris</name>
    <dbReference type="NCBI Taxonomy" id="5742"/>
    <lineage>
        <taxon>Eukaryota</taxon>
        <taxon>Metamonada</taxon>
        <taxon>Diplomonadida</taxon>
        <taxon>Hexamitidae</taxon>
        <taxon>Giardiinae</taxon>
        <taxon>Giardia</taxon>
    </lineage>
</organism>
<accession>A0A4Z1SL89</accession>
<proteinExistence type="predicted"/>
<dbReference type="InterPro" id="IPR036915">
    <property type="entry name" value="Cyclin-like_sf"/>
</dbReference>
<gene>
    <name evidence="4" type="ORF">GMRT_13296</name>
</gene>
<dbReference type="Proteomes" id="UP000315496">
    <property type="component" value="Chromosome 5"/>
</dbReference>
<feature type="compositionally biased region" description="Acidic residues" evidence="2">
    <location>
        <begin position="1"/>
        <end position="10"/>
    </location>
</feature>